<feature type="non-terminal residue" evidence="2">
    <location>
        <position position="1"/>
    </location>
</feature>
<organism evidence="2 3">
    <name type="scientific">Hansschlegelia zhihuaiae</name>
    <dbReference type="NCBI Taxonomy" id="405005"/>
    <lineage>
        <taxon>Bacteria</taxon>
        <taxon>Pseudomonadati</taxon>
        <taxon>Pseudomonadota</taxon>
        <taxon>Alphaproteobacteria</taxon>
        <taxon>Hyphomicrobiales</taxon>
        <taxon>Methylopilaceae</taxon>
        <taxon>Hansschlegelia</taxon>
    </lineage>
</organism>
<dbReference type="Proteomes" id="UP000289708">
    <property type="component" value="Unassembled WGS sequence"/>
</dbReference>
<evidence type="ECO:0000313" key="3">
    <source>
        <dbReference type="Proteomes" id="UP000289708"/>
    </source>
</evidence>
<dbReference type="PANTHER" id="PTHR33376:SF2">
    <property type="entry name" value="DICARBOXYLATE-BINDING PERIPLASMIC PROTEIN"/>
    <property type="match status" value="1"/>
</dbReference>
<comment type="caution">
    <text evidence="2">The sequence shown here is derived from an EMBL/GenBank/DDBJ whole genome shotgun (WGS) entry which is preliminary data.</text>
</comment>
<keyword evidence="3" id="KW-1185">Reference proteome</keyword>
<proteinExistence type="predicted"/>
<evidence type="ECO:0000313" key="2">
    <source>
        <dbReference type="EMBL" id="RXF75717.1"/>
    </source>
</evidence>
<sequence>PLPRHVFAPTVIMISSATWSKLSDADKAILRSGVAKAIETQRAAVDEYERTGLAKLKEAGMQIDEKVDAAAFVEKLAPAYAAFAKRFGQDRIDAIRAMN</sequence>
<protein>
    <submittedName>
        <fullName evidence="2">C4-dicarboxylate ABC transporter substrate-binding protein</fullName>
    </submittedName>
</protein>
<reference evidence="2 3" key="1">
    <citation type="submission" date="2018-12" db="EMBL/GenBank/DDBJ databases">
        <title>bacterium Hansschlegelia zhihuaiae S113.</title>
        <authorList>
            <person name="He J."/>
        </authorList>
    </citation>
    <scope>NUCLEOTIDE SEQUENCE [LARGE SCALE GENOMIC DNA]</scope>
    <source>
        <strain evidence="2 3">S 113</strain>
    </source>
</reference>
<dbReference type="GO" id="GO:0055085">
    <property type="term" value="P:transmembrane transport"/>
    <property type="evidence" value="ECO:0007669"/>
    <property type="project" value="InterPro"/>
</dbReference>
<dbReference type="Pfam" id="PF03480">
    <property type="entry name" value="DctP"/>
    <property type="match status" value="1"/>
</dbReference>
<gene>
    <name evidence="2" type="ORF">EK403_01950</name>
</gene>
<dbReference type="EMBL" id="RYFI01000001">
    <property type="protein sequence ID" value="RXF75717.1"/>
    <property type="molecule type" value="Genomic_DNA"/>
</dbReference>
<accession>A0A4Q0MP94</accession>
<dbReference type="InterPro" id="IPR018389">
    <property type="entry name" value="DctP_fam"/>
</dbReference>
<dbReference type="PANTHER" id="PTHR33376">
    <property type="match status" value="1"/>
</dbReference>
<dbReference type="AlphaFoldDB" id="A0A4Q0MP94"/>
<dbReference type="Gene3D" id="3.40.190.170">
    <property type="entry name" value="Bacterial extracellular solute-binding protein, family 7"/>
    <property type="match status" value="1"/>
</dbReference>
<name>A0A4Q0MP94_9HYPH</name>
<dbReference type="InterPro" id="IPR038404">
    <property type="entry name" value="TRAP_DctP_sf"/>
</dbReference>
<evidence type="ECO:0000256" key="1">
    <source>
        <dbReference type="ARBA" id="ARBA00022729"/>
    </source>
</evidence>
<keyword evidence="1" id="KW-0732">Signal</keyword>
<dbReference type="GO" id="GO:0030246">
    <property type="term" value="F:carbohydrate binding"/>
    <property type="evidence" value="ECO:0007669"/>
    <property type="project" value="TreeGrafter"/>
</dbReference>